<dbReference type="NCBIfam" id="TIGR04019">
    <property type="entry name" value="B_thiol_YtxJ"/>
    <property type="match status" value="1"/>
</dbReference>
<organism evidence="1 2">
    <name type="scientific">Bacillus safensis</name>
    <dbReference type="NCBI Taxonomy" id="561879"/>
    <lineage>
        <taxon>Bacteria</taxon>
        <taxon>Bacillati</taxon>
        <taxon>Bacillota</taxon>
        <taxon>Bacilli</taxon>
        <taxon>Bacillales</taxon>
        <taxon>Bacillaceae</taxon>
        <taxon>Bacillus</taxon>
    </lineage>
</organism>
<dbReference type="EMBL" id="AP021906">
    <property type="protein sequence ID" value="BBP91615.1"/>
    <property type="molecule type" value="Genomic_DNA"/>
</dbReference>
<dbReference type="Gene3D" id="3.40.30.10">
    <property type="entry name" value="Glutaredoxin"/>
    <property type="match status" value="1"/>
</dbReference>
<dbReference type="InterPro" id="IPR022551">
    <property type="entry name" value="BrxC"/>
</dbReference>
<reference evidence="1 2" key="1">
    <citation type="submission" date="2019-12" db="EMBL/GenBank/DDBJ databases">
        <title>Full genome sequence of a Bacillus safensis strain isolated from commercially available natto in Indonesia.</title>
        <authorList>
            <person name="Yoshida M."/>
            <person name="Uomi M."/>
            <person name="Waturangi D."/>
            <person name="Ekaputri J.J."/>
            <person name="Setiamarga D.H.E."/>
        </authorList>
    </citation>
    <scope>NUCLEOTIDE SEQUENCE [LARGE SCALE GENOMIC DNA]</scope>
    <source>
        <strain evidence="1 2">IDN1</strain>
    </source>
</reference>
<accession>A0A5S9MFS6</accession>
<protein>
    <recommendedName>
        <fullName evidence="3">Bacillithiol system redox-active protein YtxJ</fullName>
    </recommendedName>
</protein>
<dbReference type="SUPFAM" id="SSF52833">
    <property type="entry name" value="Thioredoxin-like"/>
    <property type="match status" value="1"/>
</dbReference>
<evidence type="ECO:0000313" key="2">
    <source>
        <dbReference type="Proteomes" id="UP000464658"/>
    </source>
</evidence>
<proteinExistence type="predicted"/>
<dbReference type="InterPro" id="IPR036249">
    <property type="entry name" value="Thioredoxin-like_sf"/>
</dbReference>
<evidence type="ECO:0008006" key="3">
    <source>
        <dbReference type="Google" id="ProtNLM"/>
    </source>
</evidence>
<sequence>MSKQLIETEEQFDQLTNQDGTFVFFFKHSLTCPISQAAFQEFEAFASAHEDVPAYFLQIQNTRELSSYVTEKSGVKHESPQALIFSGGKVKWHASHSSITKEALEHNL</sequence>
<name>A0A5S9MFS6_BACIA</name>
<gene>
    <name evidence="1" type="primary">ytxJ</name>
    <name evidence="1" type="ORF">BsIDN1_52330</name>
</gene>
<dbReference type="AlphaFoldDB" id="A0A5S9MFS6"/>
<evidence type="ECO:0000313" key="1">
    <source>
        <dbReference type="EMBL" id="BBP91615.1"/>
    </source>
</evidence>
<dbReference type="Pfam" id="PF11009">
    <property type="entry name" value="BrxC"/>
    <property type="match status" value="1"/>
</dbReference>
<dbReference type="Proteomes" id="UP000464658">
    <property type="component" value="Chromosome"/>
</dbReference>